<dbReference type="InterPro" id="IPR011622">
    <property type="entry name" value="7TMR_DISM_rcpt_extracell_dom2"/>
</dbReference>
<dbReference type="AlphaFoldDB" id="A0A2T1NC57"/>
<evidence type="ECO:0000259" key="2">
    <source>
        <dbReference type="Pfam" id="PF07695"/>
    </source>
</evidence>
<dbReference type="RefSeq" id="WP_106462164.1">
    <property type="nucleotide sequence ID" value="NZ_PXOQ01000007.1"/>
</dbReference>
<proteinExistence type="predicted"/>
<dbReference type="Pfam" id="PF07695">
    <property type="entry name" value="7TMR-DISM_7TM"/>
    <property type="match status" value="1"/>
</dbReference>
<keyword evidence="1" id="KW-1133">Transmembrane helix</keyword>
<feature type="transmembrane region" description="Helical" evidence="1">
    <location>
        <begin position="336"/>
        <end position="361"/>
    </location>
</feature>
<keyword evidence="1" id="KW-0812">Transmembrane</keyword>
<dbReference type="GO" id="GO:0003677">
    <property type="term" value="F:DNA binding"/>
    <property type="evidence" value="ECO:0007669"/>
    <property type="project" value="InterPro"/>
</dbReference>
<keyword evidence="5" id="KW-1185">Reference proteome</keyword>
<dbReference type="Gene3D" id="1.10.10.10">
    <property type="entry name" value="Winged helix-like DNA-binding domain superfamily/Winged helix DNA-binding domain"/>
    <property type="match status" value="1"/>
</dbReference>
<feature type="transmembrane region" description="Helical" evidence="1">
    <location>
        <begin position="306"/>
        <end position="329"/>
    </location>
</feature>
<feature type="transmembrane region" description="Helical" evidence="1">
    <location>
        <begin position="180"/>
        <end position="202"/>
    </location>
</feature>
<dbReference type="Pfam" id="PF07696">
    <property type="entry name" value="7TMR-DISMED2"/>
    <property type="match status" value="1"/>
</dbReference>
<protein>
    <recommendedName>
        <fullName evidence="6">HTH luxR-type domain-containing protein</fullName>
    </recommendedName>
</protein>
<dbReference type="InterPro" id="IPR036388">
    <property type="entry name" value="WH-like_DNA-bd_sf"/>
</dbReference>
<feature type="domain" description="7TM-DISM receptor extracellular" evidence="2">
    <location>
        <begin position="183"/>
        <end position="388"/>
    </location>
</feature>
<keyword evidence="1" id="KW-0472">Membrane</keyword>
<feature type="domain" description="7TM-DISM receptor extracellular" evidence="3">
    <location>
        <begin position="41"/>
        <end position="166"/>
    </location>
</feature>
<feature type="transmembrane region" description="Helical" evidence="1">
    <location>
        <begin position="242"/>
        <end position="266"/>
    </location>
</feature>
<organism evidence="4 5">
    <name type="scientific">Aurantibacter aestuarii</name>
    <dbReference type="NCBI Taxonomy" id="1266046"/>
    <lineage>
        <taxon>Bacteria</taxon>
        <taxon>Pseudomonadati</taxon>
        <taxon>Bacteroidota</taxon>
        <taxon>Flavobacteriia</taxon>
        <taxon>Flavobacteriales</taxon>
        <taxon>Flavobacteriaceae</taxon>
        <taxon>Aurantibacter</taxon>
    </lineage>
</organism>
<name>A0A2T1NC57_9FLAO</name>
<dbReference type="SUPFAM" id="SSF46894">
    <property type="entry name" value="C-terminal effector domain of the bipartite response regulators"/>
    <property type="match status" value="1"/>
</dbReference>
<evidence type="ECO:0000313" key="4">
    <source>
        <dbReference type="EMBL" id="PSG90021.1"/>
    </source>
</evidence>
<dbReference type="Proteomes" id="UP000238426">
    <property type="component" value="Unassembled WGS sequence"/>
</dbReference>
<feature type="transmembrane region" description="Helical" evidence="1">
    <location>
        <begin position="367"/>
        <end position="386"/>
    </location>
</feature>
<evidence type="ECO:0000313" key="5">
    <source>
        <dbReference type="Proteomes" id="UP000238426"/>
    </source>
</evidence>
<reference evidence="4 5" key="1">
    <citation type="submission" date="2018-03" db="EMBL/GenBank/DDBJ databases">
        <title>Mesoflavibacter sp. HG37 and Mesoflavibacter sp. HG96 sp.nov., two marine bacteria isolated from seawater of Western Pacific Ocean.</title>
        <authorList>
            <person name="Cheng H."/>
            <person name="Wu Y.-H."/>
            <person name="Guo L.-L."/>
            <person name="Xu X.-W."/>
        </authorList>
    </citation>
    <scope>NUCLEOTIDE SEQUENCE [LARGE SCALE GENOMIC DNA]</scope>
    <source>
        <strain evidence="4 5">KCTC 32269</strain>
    </source>
</reference>
<dbReference type="Gene3D" id="2.60.40.2380">
    <property type="match status" value="1"/>
</dbReference>
<evidence type="ECO:0008006" key="6">
    <source>
        <dbReference type="Google" id="ProtNLM"/>
    </source>
</evidence>
<dbReference type="OrthoDB" id="1393953at2"/>
<dbReference type="GO" id="GO:0006355">
    <property type="term" value="P:regulation of DNA-templated transcription"/>
    <property type="evidence" value="ECO:0007669"/>
    <property type="project" value="InterPro"/>
</dbReference>
<comment type="caution">
    <text evidence="4">The sequence shown here is derived from an EMBL/GenBank/DDBJ whole genome shotgun (WGS) entry which is preliminary data.</text>
</comment>
<feature type="transmembrane region" description="Helical" evidence="1">
    <location>
        <begin position="209"/>
        <end position="230"/>
    </location>
</feature>
<dbReference type="InterPro" id="IPR016032">
    <property type="entry name" value="Sig_transdc_resp-reg_C-effctor"/>
</dbReference>
<feature type="transmembrane region" description="Helical" evidence="1">
    <location>
        <begin position="278"/>
        <end position="300"/>
    </location>
</feature>
<sequence>MLTRKLNIFQILLLFPIVIFSQKASNDTLNIDSSSLSKEIGKYFSYYEDEEHEYNIRYARNIPFKKSEENILNFGFKNFPIWLKLNVRNNSNKEVEKFFRIKKSLQDSIILYTENSVLESGFMVKESDKVIKGSSIYFPIKLNKNEFQTLYFKASSKYGISFDIDVIDNKNKANVELKEIITISLLIGALLIIAIYNLFLAFGLKDTLYVWYSIGVVLSLLTQLLVRGFAKLFIINDEHFFLHQWLPVIIIGSGVIVLANFCIKFLNTKSYSKLAYNLLKFLIFYQIISIAYQIISYYIFGIKTTNITVAVGALLFGFIALSSGIITYLKGNKYAIYFIAAWSLYSITIVLYVFTLLNIIPINAVTANAYMLGSVLECLLLSFALAHRYNLLQSEKLKLESDNLSKNESIIAKQKEIVKLMNESINHLKDKAKLTETLQSISKEEKVENLEKLLKEIKLGSADDSKNLVIKQSLVKLNENFKNKLVTHYSNLTKTELEIAILIKSGLSRSEISNLRNTSIDAVKMSRRRLKSKFNLKKEDSLDDFISKL</sequence>
<evidence type="ECO:0000256" key="1">
    <source>
        <dbReference type="SAM" id="Phobius"/>
    </source>
</evidence>
<dbReference type="EMBL" id="PXOQ01000007">
    <property type="protein sequence ID" value="PSG90021.1"/>
    <property type="molecule type" value="Genomic_DNA"/>
</dbReference>
<accession>A0A2T1NC57</accession>
<dbReference type="InterPro" id="IPR011623">
    <property type="entry name" value="7TMR_DISM_rcpt_extracell_dom1"/>
</dbReference>
<evidence type="ECO:0000259" key="3">
    <source>
        <dbReference type="Pfam" id="PF07696"/>
    </source>
</evidence>
<gene>
    <name evidence="4" type="ORF">C7H52_01755</name>
</gene>